<evidence type="ECO:0000313" key="2">
    <source>
        <dbReference type="EMBL" id="PQJ73551.1"/>
    </source>
</evidence>
<dbReference type="SUPFAM" id="SSF51206">
    <property type="entry name" value="cAMP-binding domain-like"/>
    <property type="match status" value="1"/>
</dbReference>
<reference evidence="2 3" key="1">
    <citation type="submission" date="2016-12" db="EMBL/GenBank/DDBJ databases">
        <title>Trade-off between light-utilization and light-protection in marine flavobacteria.</title>
        <authorList>
            <person name="Kumagai Y."/>
            <person name="Yoshizawa S."/>
            <person name="Kogure K."/>
            <person name="Iwasaki W."/>
        </authorList>
    </citation>
    <scope>NUCLEOTIDE SEQUENCE [LARGE SCALE GENOMIC DNA]</scope>
    <source>
        <strain evidence="2 3">KCTC 12100</strain>
    </source>
</reference>
<dbReference type="Gene3D" id="2.60.120.10">
    <property type="entry name" value="Jelly Rolls"/>
    <property type="match status" value="1"/>
</dbReference>
<dbReference type="RefSeq" id="WP_105049214.1">
    <property type="nucleotide sequence ID" value="NZ_CP150661.1"/>
</dbReference>
<dbReference type="PROSITE" id="PS50042">
    <property type="entry name" value="CNMP_BINDING_3"/>
    <property type="match status" value="1"/>
</dbReference>
<evidence type="ECO:0000259" key="1">
    <source>
        <dbReference type="PROSITE" id="PS50042"/>
    </source>
</evidence>
<protein>
    <recommendedName>
        <fullName evidence="1">Cyclic nucleotide-binding domain-containing protein</fullName>
    </recommendedName>
</protein>
<dbReference type="InterPro" id="IPR014710">
    <property type="entry name" value="RmlC-like_jellyroll"/>
</dbReference>
<dbReference type="OrthoDB" id="9810963at2"/>
<dbReference type="Proteomes" id="UP000247345">
    <property type="component" value="Unassembled WGS sequence"/>
</dbReference>
<evidence type="ECO:0000313" key="3">
    <source>
        <dbReference type="Proteomes" id="UP000247345"/>
    </source>
</evidence>
<comment type="caution">
    <text evidence="2">The sequence shown here is derived from an EMBL/GenBank/DDBJ whole genome shotgun (WGS) entry which is preliminary data.</text>
</comment>
<dbReference type="AlphaFoldDB" id="A0A2P6CF65"/>
<keyword evidence="3" id="KW-1185">Reference proteome</keyword>
<dbReference type="Pfam" id="PF00027">
    <property type="entry name" value="cNMP_binding"/>
    <property type="match status" value="1"/>
</dbReference>
<organism evidence="2 3">
    <name type="scientific">Polaribacter butkevichii</name>
    <dbReference type="NCBI Taxonomy" id="218490"/>
    <lineage>
        <taxon>Bacteria</taxon>
        <taxon>Pseudomonadati</taxon>
        <taxon>Bacteroidota</taxon>
        <taxon>Flavobacteriia</taxon>
        <taxon>Flavobacteriales</taxon>
        <taxon>Flavobacteriaceae</taxon>
    </lineage>
</organism>
<dbReference type="InterPro" id="IPR000595">
    <property type="entry name" value="cNMP-bd_dom"/>
</dbReference>
<proteinExistence type="predicted"/>
<sequence length="105" mass="12208">MKNSIAERVYDFLKNYPPFNLLTSKKILKIASQVSIIYLEKGKAIYHQNDTNHKQFYIVRNGGISLYKNSKDQKSLIDICDGGDIFGLRPLISKENYLLNALYWF</sequence>
<accession>A0A2P6CF65</accession>
<feature type="domain" description="Cyclic nucleotide-binding" evidence="1">
    <location>
        <begin position="18"/>
        <end position="92"/>
    </location>
</feature>
<gene>
    <name evidence="2" type="ORF">BTO14_09860</name>
</gene>
<dbReference type="CDD" id="cd00038">
    <property type="entry name" value="CAP_ED"/>
    <property type="match status" value="1"/>
</dbReference>
<dbReference type="InterPro" id="IPR018490">
    <property type="entry name" value="cNMP-bd_dom_sf"/>
</dbReference>
<dbReference type="EMBL" id="MSCK01000001">
    <property type="protein sequence ID" value="PQJ73551.1"/>
    <property type="molecule type" value="Genomic_DNA"/>
</dbReference>
<name>A0A2P6CF65_9FLAO</name>